<gene>
    <name evidence="1" type="ORF">M977_03920</name>
</gene>
<dbReference type="Pfam" id="PF06688">
    <property type="entry name" value="DUF1187"/>
    <property type="match status" value="1"/>
</dbReference>
<reference evidence="1 2" key="1">
    <citation type="submission" date="2016-04" db="EMBL/GenBank/DDBJ databases">
        <title>ATOL: Assembling a taxonomically balanced genome-scale reconstruction of the evolutionary history of the Enterobacteriaceae.</title>
        <authorList>
            <person name="Plunkett G.III."/>
            <person name="Neeno-Eckwall E.C."/>
            <person name="Glasner J.D."/>
            <person name="Perna N.T."/>
        </authorList>
    </citation>
    <scope>NUCLEOTIDE SEQUENCE [LARGE SCALE GENOMIC DNA]</scope>
    <source>
        <strain evidence="1 2">ATCC 51604</strain>
    </source>
</reference>
<protein>
    <recommendedName>
        <fullName evidence="3">DUF1187 family protein</fullName>
    </recommendedName>
</protein>
<dbReference type="AlphaFoldDB" id="A0A1B7HQK1"/>
<comment type="caution">
    <text evidence="1">The sequence shown here is derived from an EMBL/GenBank/DDBJ whole genome shotgun (WGS) entry which is preliminary data.</text>
</comment>
<sequence length="72" mass="7922">MCKITATILKSGGLPVAWTCNSKEPLTSAQCEKKFSRAKEAGKTAEEYVSVTDFQCIAIESERKPKRGKNVQ</sequence>
<dbReference type="RefSeq" id="WP_064518273.1">
    <property type="nucleotide sequence ID" value="NZ_LXEP01000034.1"/>
</dbReference>
<evidence type="ECO:0000313" key="2">
    <source>
        <dbReference type="Proteomes" id="UP000078504"/>
    </source>
</evidence>
<accession>A0A1B7HQK1</accession>
<proteinExistence type="predicted"/>
<name>A0A1B7HQK1_9ENTR</name>
<dbReference type="EMBL" id="LXEP01000034">
    <property type="protein sequence ID" value="OAT17914.1"/>
    <property type="molecule type" value="Genomic_DNA"/>
</dbReference>
<organism evidence="1 2">
    <name type="scientific">Buttiauxella gaviniae ATCC 51604</name>
    <dbReference type="NCBI Taxonomy" id="1354253"/>
    <lineage>
        <taxon>Bacteria</taxon>
        <taxon>Pseudomonadati</taxon>
        <taxon>Pseudomonadota</taxon>
        <taxon>Gammaproteobacteria</taxon>
        <taxon>Enterobacterales</taxon>
        <taxon>Enterobacteriaceae</taxon>
        <taxon>Buttiauxella</taxon>
    </lineage>
</organism>
<dbReference type="InterPro" id="IPR009572">
    <property type="entry name" value="DUF1187"/>
</dbReference>
<evidence type="ECO:0000313" key="1">
    <source>
        <dbReference type="EMBL" id="OAT17914.1"/>
    </source>
</evidence>
<dbReference type="Proteomes" id="UP000078504">
    <property type="component" value="Unassembled WGS sequence"/>
</dbReference>
<evidence type="ECO:0008006" key="3">
    <source>
        <dbReference type="Google" id="ProtNLM"/>
    </source>
</evidence>